<protein>
    <submittedName>
        <fullName evidence="2">Uncharacterized protein</fullName>
    </submittedName>
</protein>
<evidence type="ECO:0000313" key="3">
    <source>
        <dbReference type="Proteomes" id="UP001058330"/>
    </source>
</evidence>
<name>A0ABY5RE25_HALLR</name>
<dbReference type="GeneID" id="74527514"/>
<sequence length="67" mass="7135">MKLDSGGDTLRLDRSDGGGDGRDCAHDLDDGEARNEWGNSDELRPDRSDGDGDGRDCAHDLDGGESE</sequence>
<accession>A0ABY5RE25</accession>
<dbReference type="Proteomes" id="UP001058330">
    <property type="component" value="Chromosome"/>
</dbReference>
<evidence type="ECO:0000256" key="1">
    <source>
        <dbReference type="SAM" id="MobiDB-lite"/>
    </source>
</evidence>
<organism evidence="2 3">
    <name type="scientific">Haloferax larsenii</name>
    <dbReference type="NCBI Taxonomy" id="302484"/>
    <lineage>
        <taxon>Archaea</taxon>
        <taxon>Methanobacteriati</taxon>
        <taxon>Methanobacteriota</taxon>
        <taxon>Stenosarchaea group</taxon>
        <taxon>Halobacteria</taxon>
        <taxon>Halobacteriales</taxon>
        <taxon>Haloferacaceae</taxon>
        <taxon>Haloferax</taxon>
    </lineage>
</organism>
<dbReference type="EMBL" id="CP078063">
    <property type="protein sequence ID" value="UVE50594.1"/>
    <property type="molecule type" value="Genomic_DNA"/>
</dbReference>
<feature type="region of interest" description="Disordered" evidence="1">
    <location>
        <begin position="1"/>
        <end position="67"/>
    </location>
</feature>
<gene>
    <name evidence="2" type="ORF">KU306_01425</name>
</gene>
<proteinExistence type="predicted"/>
<reference evidence="2" key="1">
    <citation type="submission" date="2021-07" db="EMBL/GenBank/DDBJ databases">
        <title>Studies on halocins as antimicrobial molecules from haloarchaea.</title>
        <authorList>
            <person name="Kumar S."/>
            <person name="Khare S.K."/>
        </authorList>
    </citation>
    <scope>NUCLEOTIDE SEQUENCE</scope>
    <source>
        <strain evidence="2">NCIM 5678</strain>
    </source>
</reference>
<dbReference type="RefSeq" id="WP_258302650.1">
    <property type="nucleotide sequence ID" value="NZ_CP078063.1"/>
</dbReference>
<evidence type="ECO:0000313" key="2">
    <source>
        <dbReference type="EMBL" id="UVE50594.1"/>
    </source>
</evidence>
<keyword evidence="3" id="KW-1185">Reference proteome</keyword>